<keyword evidence="2 6" id="KW-0812">Transmembrane</keyword>
<feature type="compositionally biased region" description="Acidic residues" evidence="5">
    <location>
        <begin position="255"/>
        <end position="265"/>
    </location>
</feature>
<name>A0A1Y1V2V6_9FUNG</name>
<evidence type="ECO:0000313" key="9">
    <source>
        <dbReference type="Proteomes" id="UP000193719"/>
    </source>
</evidence>
<feature type="transmembrane region" description="Helical" evidence="6">
    <location>
        <begin position="32"/>
        <end position="51"/>
    </location>
</feature>
<keyword evidence="4 6" id="KW-0472">Membrane</keyword>
<evidence type="ECO:0000256" key="1">
    <source>
        <dbReference type="ARBA" id="ARBA00004141"/>
    </source>
</evidence>
<dbReference type="GO" id="GO:0005248">
    <property type="term" value="F:voltage-gated sodium channel activity"/>
    <property type="evidence" value="ECO:0007669"/>
    <property type="project" value="TreeGrafter"/>
</dbReference>
<dbReference type="InterPro" id="IPR005821">
    <property type="entry name" value="Ion_trans_dom"/>
</dbReference>
<keyword evidence="9" id="KW-1185">Reference proteome</keyword>
<evidence type="ECO:0000256" key="4">
    <source>
        <dbReference type="ARBA" id="ARBA00023136"/>
    </source>
</evidence>
<evidence type="ECO:0000256" key="3">
    <source>
        <dbReference type="ARBA" id="ARBA00022989"/>
    </source>
</evidence>
<feature type="transmembrane region" description="Helical" evidence="6">
    <location>
        <begin position="117"/>
        <end position="137"/>
    </location>
</feature>
<dbReference type="Gene3D" id="1.10.287.70">
    <property type="match status" value="1"/>
</dbReference>
<evidence type="ECO:0000256" key="5">
    <source>
        <dbReference type="SAM" id="MobiDB-lite"/>
    </source>
</evidence>
<keyword evidence="3 6" id="KW-1133">Transmembrane helix</keyword>
<dbReference type="STRING" id="1754191.A0A1Y1V2V6"/>
<feature type="domain" description="Ion transport" evidence="7">
    <location>
        <begin position="1"/>
        <end position="251"/>
    </location>
</feature>
<dbReference type="EMBL" id="MCFH01000041">
    <property type="protein sequence ID" value="ORX45219.1"/>
    <property type="molecule type" value="Genomic_DNA"/>
</dbReference>
<feature type="transmembrane region" description="Helical" evidence="6">
    <location>
        <begin position="223"/>
        <end position="245"/>
    </location>
</feature>
<comment type="subcellular location">
    <subcellularLocation>
        <location evidence="1">Membrane</location>
        <topology evidence="1">Multi-pass membrane protein</topology>
    </subcellularLocation>
</comment>
<feature type="non-terminal residue" evidence="8">
    <location>
        <position position="297"/>
    </location>
</feature>
<accession>A0A1Y1V2V6</accession>
<feature type="transmembrane region" description="Helical" evidence="6">
    <location>
        <begin position="57"/>
        <end position="76"/>
    </location>
</feature>
<proteinExistence type="predicted"/>
<dbReference type="AlphaFoldDB" id="A0A1Y1V2V6"/>
<dbReference type="OrthoDB" id="416585at2759"/>
<dbReference type="Proteomes" id="UP000193719">
    <property type="component" value="Unassembled WGS sequence"/>
</dbReference>
<gene>
    <name evidence="8" type="ORF">BCR36DRAFT_333569</name>
</gene>
<evidence type="ECO:0000313" key="8">
    <source>
        <dbReference type="EMBL" id="ORX45219.1"/>
    </source>
</evidence>
<sequence length="297" mass="34408">MIFLNLFIITSEVSDGNADTFYEYIISSDRVFSIYFIFEAVISIIACLNSWKRFNNFWTYFDGLVIVVNILFLCNLPNFSAIRLWSIFKYLPRIKWLRGINTIFRALKKSIPVIRDIIIFVIFMFIFAGVLGVHMYGGKLKYRCVNEYGIMLDEEQICSTTLSSGYQCPDGYTCLKTKDNPFYNTIGFDNILTSCLTIFQIITMEGWSDILFMTSDSSSYFGVIFYLVIIILGNWFILQLIVAVISNNLMDEIDEEEGDDSEDNNDNVKEIEYKNDKENEVAIVVKENNNNNKKKRA</sequence>
<reference evidence="8 9" key="2">
    <citation type="submission" date="2016-08" db="EMBL/GenBank/DDBJ databases">
        <title>Pervasive Adenine N6-methylation of Active Genes in Fungi.</title>
        <authorList>
            <consortium name="DOE Joint Genome Institute"/>
            <person name="Mondo S.J."/>
            <person name="Dannebaum R.O."/>
            <person name="Kuo R.C."/>
            <person name="Labutti K."/>
            <person name="Haridas S."/>
            <person name="Kuo A."/>
            <person name="Salamov A."/>
            <person name="Ahrendt S.R."/>
            <person name="Lipzen A."/>
            <person name="Sullivan W."/>
            <person name="Andreopoulos W.B."/>
            <person name="Clum A."/>
            <person name="Lindquist E."/>
            <person name="Daum C."/>
            <person name="Ramamoorthy G.K."/>
            <person name="Gryganskyi A."/>
            <person name="Culley D."/>
            <person name="Magnuson J.K."/>
            <person name="James T.Y."/>
            <person name="O'Malley M.A."/>
            <person name="Stajich J.E."/>
            <person name="Spatafora J.W."/>
            <person name="Visel A."/>
            <person name="Grigoriev I.V."/>
        </authorList>
    </citation>
    <scope>NUCLEOTIDE SEQUENCE [LARGE SCALE GENOMIC DNA]</scope>
    <source>
        <strain evidence="9">finn</strain>
    </source>
</reference>
<evidence type="ECO:0000259" key="7">
    <source>
        <dbReference type="Pfam" id="PF00520"/>
    </source>
</evidence>
<dbReference type="Gene3D" id="1.20.120.350">
    <property type="entry name" value="Voltage-gated potassium channels. Chain C"/>
    <property type="match status" value="1"/>
</dbReference>
<dbReference type="SUPFAM" id="SSF81324">
    <property type="entry name" value="Voltage-gated potassium channels"/>
    <property type="match status" value="1"/>
</dbReference>
<protein>
    <recommendedName>
        <fullName evidence="7">Ion transport domain-containing protein</fullName>
    </recommendedName>
</protein>
<dbReference type="PANTHER" id="PTHR10037:SF62">
    <property type="entry name" value="SODIUM CHANNEL PROTEIN 60E"/>
    <property type="match status" value="1"/>
</dbReference>
<dbReference type="GO" id="GO:0001518">
    <property type="term" value="C:voltage-gated sodium channel complex"/>
    <property type="evidence" value="ECO:0007669"/>
    <property type="project" value="TreeGrafter"/>
</dbReference>
<organism evidence="8 9">
    <name type="scientific">Piromyces finnis</name>
    <dbReference type="NCBI Taxonomy" id="1754191"/>
    <lineage>
        <taxon>Eukaryota</taxon>
        <taxon>Fungi</taxon>
        <taxon>Fungi incertae sedis</taxon>
        <taxon>Chytridiomycota</taxon>
        <taxon>Chytridiomycota incertae sedis</taxon>
        <taxon>Neocallimastigomycetes</taxon>
        <taxon>Neocallimastigales</taxon>
        <taxon>Neocallimastigaceae</taxon>
        <taxon>Piromyces</taxon>
    </lineage>
</organism>
<dbReference type="PANTHER" id="PTHR10037">
    <property type="entry name" value="VOLTAGE-GATED CATION CHANNEL CALCIUM AND SODIUM"/>
    <property type="match status" value="1"/>
</dbReference>
<comment type="caution">
    <text evidence="8">The sequence shown here is derived from an EMBL/GenBank/DDBJ whole genome shotgun (WGS) entry which is preliminary data.</text>
</comment>
<dbReference type="InterPro" id="IPR027359">
    <property type="entry name" value="Volt_channel_dom_sf"/>
</dbReference>
<reference evidence="8 9" key="1">
    <citation type="submission" date="2016-08" db="EMBL/GenBank/DDBJ databases">
        <title>Genomes of anaerobic fungi encode conserved fungal cellulosomes for biomass hydrolysis.</title>
        <authorList>
            <consortium name="DOE Joint Genome Institute"/>
            <person name="Haitjema C.H."/>
            <person name="Gilmore S.P."/>
            <person name="Henske J.K."/>
            <person name="Solomon K.V."/>
            <person name="De Groot R."/>
            <person name="Kuo A."/>
            <person name="Mondo S.J."/>
            <person name="Salamov A.A."/>
            <person name="Labutti K."/>
            <person name="Zhao Z."/>
            <person name="Chiniquy J."/>
            <person name="Barry K."/>
            <person name="Brewer H.M."/>
            <person name="Purvine S.O."/>
            <person name="Wright A.T."/>
            <person name="Boxma B."/>
            <person name="Van Alen T."/>
            <person name="Hackstein J.H."/>
            <person name="Baker S.E."/>
            <person name="Grigoriev I.V."/>
            <person name="O'Malley M.A."/>
        </authorList>
    </citation>
    <scope>NUCLEOTIDE SEQUENCE [LARGE SCALE GENOMIC DNA]</scope>
    <source>
        <strain evidence="9">finn</strain>
    </source>
</reference>
<dbReference type="InterPro" id="IPR043203">
    <property type="entry name" value="VGCC_Ca_Na"/>
</dbReference>
<dbReference type="Pfam" id="PF00520">
    <property type="entry name" value="Ion_trans"/>
    <property type="match status" value="1"/>
</dbReference>
<evidence type="ECO:0000256" key="6">
    <source>
        <dbReference type="SAM" id="Phobius"/>
    </source>
</evidence>
<feature type="region of interest" description="Disordered" evidence="5">
    <location>
        <begin position="255"/>
        <end position="274"/>
    </location>
</feature>
<evidence type="ECO:0000256" key="2">
    <source>
        <dbReference type="ARBA" id="ARBA00022692"/>
    </source>
</evidence>